<feature type="chain" id="PRO_5046970949" evidence="8">
    <location>
        <begin position="23"/>
        <end position="550"/>
    </location>
</feature>
<keyword evidence="2" id="KW-0719">Serine esterase</keyword>
<protein>
    <submittedName>
        <fullName evidence="9">Feruloyl esterase</fullName>
    </submittedName>
</protein>
<dbReference type="InterPro" id="IPR029058">
    <property type="entry name" value="AB_hydrolase_fold"/>
</dbReference>
<proteinExistence type="inferred from homology"/>
<dbReference type="PANTHER" id="PTHR33938:SF15">
    <property type="entry name" value="FERULOYL ESTERASE B-RELATED"/>
    <property type="match status" value="1"/>
</dbReference>
<dbReference type="EMBL" id="BMFZ01000010">
    <property type="protein sequence ID" value="GGA55599.1"/>
    <property type="molecule type" value="Genomic_DNA"/>
</dbReference>
<comment type="similarity">
    <text evidence="1">Belongs to the tannase family.</text>
</comment>
<keyword evidence="4 8" id="KW-0732">Signal</keyword>
<reference evidence="10" key="1">
    <citation type="journal article" date="2019" name="Int. J. Syst. Evol. Microbiol.">
        <title>The Global Catalogue of Microorganisms (GCM) 10K type strain sequencing project: providing services to taxonomists for standard genome sequencing and annotation.</title>
        <authorList>
            <consortium name="The Broad Institute Genomics Platform"/>
            <consortium name="The Broad Institute Genome Sequencing Center for Infectious Disease"/>
            <person name="Wu L."/>
            <person name="Ma J."/>
        </authorList>
    </citation>
    <scope>NUCLEOTIDE SEQUENCE [LARGE SCALE GENOMIC DNA]</scope>
    <source>
        <strain evidence="10">CGMCC 1.12806</strain>
    </source>
</reference>
<evidence type="ECO:0000256" key="1">
    <source>
        <dbReference type="ARBA" id="ARBA00006249"/>
    </source>
</evidence>
<dbReference type="SUPFAM" id="SSF53474">
    <property type="entry name" value="alpha/beta-Hydrolases"/>
    <property type="match status" value="1"/>
</dbReference>
<dbReference type="Proteomes" id="UP000627464">
    <property type="component" value="Unassembled WGS sequence"/>
</dbReference>
<evidence type="ECO:0000256" key="8">
    <source>
        <dbReference type="SAM" id="SignalP"/>
    </source>
</evidence>
<evidence type="ECO:0000256" key="7">
    <source>
        <dbReference type="ARBA" id="ARBA00023157"/>
    </source>
</evidence>
<keyword evidence="5" id="KW-0378">Hydrolase</keyword>
<evidence type="ECO:0000313" key="9">
    <source>
        <dbReference type="EMBL" id="GGA55599.1"/>
    </source>
</evidence>
<dbReference type="PANTHER" id="PTHR33938">
    <property type="entry name" value="FERULOYL ESTERASE B-RELATED"/>
    <property type="match status" value="1"/>
</dbReference>
<evidence type="ECO:0000256" key="2">
    <source>
        <dbReference type="ARBA" id="ARBA00022487"/>
    </source>
</evidence>
<keyword evidence="7" id="KW-1015">Disulfide bond</keyword>
<keyword evidence="6" id="KW-0106">Calcium</keyword>
<keyword evidence="10" id="KW-1185">Reference proteome</keyword>
<comment type="caution">
    <text evidence="9">The sequence shown here is derived from an EMBL/GenBank/DDBJ whole genome shotgun (WGS) entry which is preliminary data.</text>
</comment>
<name>A0ABQ1H1K2_9GAMM</name>
<dbReference type="Pfam" id="PF07519">
    <property type="entry name" value="Tannase"/>
    <property type="match status" value="1"/>
</dbReference>
<keyword evidence="3" id="KW-0479">Metal-binding</keyword>
<evidence type="ECO:0000256" key="4">
    <source>
        <dbReference type="ARBA" id="ARBA00022729"/>
    </source>
</evidence>
<evidence type="ECO:0000256" key="3">
    <source>
        <dbReference type="ARBA" id="ARBA00022723"/>
    </source>
</evidence>
<evidence type="ECO:0000256" key="5">
    <source>
        <dbReference type="ARBA" id="ARBA00022801"/>
    </source>
</evidence>
<dbReference type="InterPro" id="IPR011118">
    <property type="entry name" value="Tannase/feruloyl_esterase"/>
</dbReference>
<dbReference type="Gene3D" id="3.40.50.1820">
    <property type="entry name" value="alpha/beta hydrolase"/>
    <property type="match status" value="2"/>
</dbReference>
<evidence type="ECO:0000313" key="10">
    <source>
        <dbReference type="Proteomes" id="UP000627464"/>
    </source>
</evidence>
<gene>
    <name evidence="9" type="ORF">GCM10011328_33840</name>
</gene>
<evidence type="ECO:0000256" key="6">
    <source>
        <dbReference type="ARBA" id="ARBA00022837"/>
    </source>
</evidence>
<accession>A0ABQ1H1K2</accession>
<feature type="signal peptide" evidence="8">
    <location>
        <begin position="1"/>
        <end position="22"/>
    </location>
</feature>
<sequence>MTHFVCAAAFTFLTSTAMSAQAKSFSEADCLAMQQTHIGASQIGLPTHGAVIYSAAMVGQASERHCQLEGAIKPVDPTAPDINAQINLPLIWNGKVLQLGGSGFNGAVRKTDTARFSPVAIPGVLKQGYATFGSDAGHQGGISDASFAMNDEAWKNFTGAQLKKTHDLAVTLVQQAYGAKPKRMYFQGNSQGGHEALAVVQHYPQDYDGVIAIHPVYNFIELHVAGSLLGQAIYNAPGAWISPAKAALISNAVYGVCDQLDGLSDGVIANIKACDNTFRLAGLRCRDGKDHGPTCLSDVQISLVRKMTQPQPLGVNLPTGNHFASWPILQGADAPTLVSMFGTGVNHSKAIVAAELNGQTGPQPGTAPAPANLIISFPYIMADQIVRYAVTQNPKYDTLSFNPATYQARLQELASQADDADPDIRAFQQRGGKLLLMHGSIDMSVPPANTIAYYEKLQARFGDKDLHQFVRFYIAPGFAHNSGTFAVSWDSLGALDNWVDKGIAPGTQKIIDTRLTTAGRERPLCEYPQYPHYLGHGDKNSASSFRCVLE</sequence>
<organism evidence="9 10">
    <name type="scientific">Hafnia psychrotolerans</name>
    <dbReference type="NCBI Taxonomy" id="1477018"/>
    <lineage>
        <taxon>Bacteria</taxon>
        <taxon>Pseudomonadati</taxon>
        <taxon>Pseudomonadota</taxon>
        <taxon>Gammaproteobacteria</taxon>
        <taxon>Enterobacterales</taxon>
        <taxon>Hafniaceae</taxon>
        <taxon>Hafnia</taxon>
    </lineage>
</organism>